<accession>A0ABR8R128</accession>
<dbReference type="Proteomes" id="UP000638918">
    <property type="component" value="Unassembled WGS sequence"/>
</dbReference>
<comment type="caution">
    <text evidence="1">The sequence shown here is derived from an EMBL/GenBank/DDBJ whole genome shotgun (WGS) entry which is preliminary data.</text>
</comment>
<name>A0ABR8R128_9CAUL</name>
<evidence type="ECO:0000313" key="2">
    <source>
        <dbReference type="Proteomes" id="UP000638918"/>
    </source>
</evidence>
<evidence type="ECO:0008006" key="3">
    <source>
        <dbReference type="Google" id="ProtNLM"/>
    </source>
</evidence>
<evidence type="ECO:0000313" key="1">
    <source>
        <dbReference type="EMBL" id="MBD7941476.1"/>
    </source>
</evidence>
<reference evidence="1 2" key="1">
    <citation type="submission" date="2020-08" db="EMBL/GenBank/DDBJ databases">
        <title>A Genomic Blueprint of the Chicken Gut Microbiome.</title>
        <authorList>
            <person name="Gilroy R."/>
            <person name="Ravi A."/>
            <person name="Getino M."/>
            <person name="Pursley I."/>
            <person name="Horton D.L."/>
            <person name="Alikhan N.-F."/>
            <person name="Baker D."/>
            <person name="Gharbi K."/>
            <person name="Hall N."/>
            <person name="Watson M."/>
            <person name="Adriaenssens E.M."/>
            <person name="Foster-Nyarko E."/>
            <person name="Jarju S."/>
            <person name="Secka A."/>
            <person name="Antonio M."/>
            <person name="Oren A."/>
            <person name="Chaudhuri R."/>
            <person name="La Ragione R.M."/>
            <person name="Hildebrand F."/>
            <person name="Pallen M.J."/>
        </authorList>
    </citation>
    <scope>NUCLEOTIDE SEQUENCE [LARGE SCALE GENOMIC DNA]</scope>
    <source>
        <strain evidence="1 2">Sa3CVA3</strain>
    </source>
</reference>
<sequence>MREWIIGVIIGGLASGCASTQTIPPQIEQIDRPALGAVVEIELGEAAVESGRRRSLPGLALSNELTWGDGVLRKRFTVAPGRLAARQSDARHTYYFSDRMTARDPLLGTAPYASGGLCRANDGSGPVRGFITPGLCVLSWNATPQVRDIRIDEADEGARRRELIYHGRADGKVRFLYRETSGDDAPQSQSIDYDLNHSAVIGFRGARLEVLEADNTRLRYRLLAPFDTDE</sequence>
<organism evidence="1 2">
    <name type="scientific">Brevundimonas guildfordensis</name>
    <dbReference type="NCBI Taxonomy" id="2762241"/>
    <lineage>
        <taxon>Bacteria</taxon>
        <taxon>Pseudomonadati</taxon>
        <taxon>Pseudomonadota</taxon>
        <taxon>Alphaproteobacteria</taxon>
        <taxon>Caulobacterales</taxon>
        <taxon>Caulobacteraceae</taxon>
        <taxon>Brevundimonas</taxon>
    </lineage>
</organism>
<gene>
    <name evidence="1" type="ORF">H9656_08760</name>
</gene>
<dbReference type="EMBL" id="JACSQU010000002">
    <property type="protein sequence ID" value="MBD7941476.1"/>
    <property type="molecule type" value="Genomic_DNA"/>
</dbReference>
<protein>
    <recommendedName>
        <fullName evidence="3">Lipoprotein</fullName>
    </recommendedName>
</protein>
<proteinExistence type="predicted"/>
<dbReference type="PROSITE" id="PS51257">
    <property type="entry name" value="PROKAR_LIPOPROTEIN"/>
    <property type="match status" value="1"/>
</dbReference>
<keyword evidence="2" id="KW-1185">Reference proteome</keyword>
<dbReference type="RefSeq" id="WP_191743892.1">
    <property type="nucleotide sequence ID" value="NZ_JACSQU010000002.1"/>
</dbReference>